<comment type="caution">
    <text evidence="8">The sequence shown here is derived from an EMBL/GenBank/DDBJ whole genome shotgun (WGS) entry which is preliminary data.</text>
</comment>
<feature type="transmembrane region" description="Helical" evidence="6">
    <location>
        <begin position="21"/>
        <end position="42"/>
    </location>
</feature>
<evidence type="ECO:0000256" key="5">
    <source>
        <dbReference type="ARBA" id="ARBA00023136"/>
    </source>
</evidence>
<dbReference type="Pfam" id="PF02687">
    <property type="entry name" value="FtsX"/>
    <property type="match status" value="2"/>
</dbReference>
<keyword evidence="4 6" id="KW-1133">Transmembrane helix</keyword>
<dbReference type="Proteomes" id="UP000319023">
    <property type="component" value="Unassembled WGS sequence"/>
</dbReference>
<proteinExistence type="predicted"/>
<feature type="transmembrane region" description="Helical" evidence="6">
    <location>
        <begin position="784"/>
        <end position="806"/>
    </location>
</feature>
<evidence type="ECO:0000259" key="7">
    <source>
        <dbReference type="Pfam" id="PF02687"/>
    </source>
</evidence>
<feature type="transmembrane region" description="Helical" evidence="6">
    <location>
        <begin position="463"/>
        <end position="484"/>
    </location>
</feature>
<keyword evidence="3 6" id="KW-0812">Transmembrane</keyword>
<dbReference type="PANTHER" id="PTHR30287">
    <property type="entry name" value="MEMBRANE COMPONENT OF PREDICTED ABC SUPERFAMILY METABOLITE UPTAKE TRANSPORTER"/>
    <property type="match status" value="1"/>
</dbReference>
<feature type="transmembrane region" description="Helical" evidence="6">
    <location>
        <begin position="255"/>
        <end position="275"/>
    </location>
</feature>
<dbReference type="AlphaFoldDB" id="A0A520LRQ0"/>
<dbReference type="InterPro" id="IPR038766">
    <property type="entry name" value="Membrane_comp_ABC_pdt"/>
</dbReference>
<name>A0A520LRQ0_9GAMM</name>
<evidence type="ECO:0000256" key="6">
    <source>
        <dbReference type="SAM" id="Phobius"/>
    </source>
</evidence>
<accession>A0A520LRQ0</accession>
<gene>
    <name evidence="8" type="ORF">EVB01_02220</name>
</gene>
<feature type="transmembrane region" description="Helical" evidence="6">
    <location>
        <begin position="307"/>
        <end position="329"/>
    </location>
</feature>
<evidence type="ECO:0000256" key="2">
    <source>
        <dbReference type="ARBA" id="ARBA00022475"/>
    </source>
</evidence>
<evidence type="ECO:0000256" key="3">
    <source>
        <dbReference type="ARBA" id="ARBA00022692"/>
    </source>
</evidence>
<feature type="transmembrane region" description="Helical" evidence="6">
    <location>
        <begin position="697"/>
        <end position="718"/>
    </location>
</feature>
<keyword evidence="5 6" id="KW-0472">Membrane</keyword>
<feature type="transmembrane region" description="Helical" evidence="6">
    <location>
        <begin position="749"/>
        <end position="772"/>
    </location>
</feature>
<feature type="domain" description="ABC3 transporter permease C-terminal" evidence="7">
    <location>
        <begin position="701"/>
        <end position="813"/>
    </location>
</feature>
<feature type="domain" description="ABC3 transporter permease C-terminal" evidence="7">
    <location>
        <begin position="258"/>
        <end position="372"/>
    </location>
</feature>
<sequence>MIRGLIYGLKKFRSEIFSGDLLILFFSIVLAVTSISSVGFLADRLQSSMQMQASSILGADLVLRSASEIDSKYLDLAAVNNLNSAQTITFLSMVLTDDDNLLASIKAATDSYPLRGELRVINFDGIPIQHSGSPPSGFIWIEKKLSDSLGLNQSDKVSIGNKNLIVEGIIEDYPDRNSSFVGFYPIAIVNINDVDEMGVIQTGSRVVYRKLFSGTQDNLDRYEKSLGSIPASIRVQNALEAGDNLGEDIANSTTFFNLASLFTIIISVIAAMMAVKRYASRNLLHTSLMKVFGASKSFILGHQIMQLVLIVITASILGLIFGYALQHLLLSTLQGIINANLPPPSSRPIMLGFITAAFVVFATASPYLKILSETEPIRILRNDFNIKLSSNLMIYLVAFFTMFGFLGVLFQDIRLILYIVISLILVTSALFLIGKLLIYILSSMKFSNGTGWKLGLKNIVQRGNDSVLQVIIFGLSLLFLVVLAETRTDLVDSWSETLDEDTPNYFLFNIQEYNLKPISNYLKDQANITPDFTPLIRGRLLSASRPGSEEVNFDNLMEREANLTWRSLLPPSNTLVDGEWWTNGEEVAEVSVDREIAASMNLEIGDVLSFSAGGTKFSATVTSFREIEWQSFSPNFFFILSPAAGKELPNSYITSIKVEDSKMLMSDFISRFPTITSVNLEAIIDQAKSSISSASLAVQYIFLLTLIAGILALIASIYSNRDQRTKETAIMHAIGASRAMIFKSAASEFFILGMLSATTAIIFSTILSSVIFYQFLDLTYSPNFSILGLSFFLAIAFIFLAGVISIKKSIYASPMITLRDS</sequence>
<evidence type="ECO:0000256" key="4">
    <source>
        <dbReference type="ARBA" id="ARBA00022989"/>
    </source>
</evidence>
<feature type="transmembrane region" description="Helical" evidence="6">
    <location>
        <begin position="392"/>
        <end position="410"/>
    </location>
</feature>
<comment type="subcellular location">
    <subcellularLocation>
        <location evidence="1">Cell membrane</location>
        <topology evidence="1">Multi-pass membrane protein</topology>
    </subcellularLocation>
</comment>
<evidence type="ECO:0000313" key="8">
    <source>
        <dbReference type="EMBL" id="RZO11678.1"/>
    </source>
</evidence>
<protein>
    <submittedName>
        <fullName evidence="8">FtsX-like permease family protein</fullName>
    </submittedName>
</protein>
<dbReference type="GO" id="GO:0005886">
    <property type="term" value="C:plasma membrane"/>
    <property type="evidence" value="ECO:0007669"/>
    <property type="project" value="UniProtKB-SubCell"/>
</dbReference>
<evidence type="ECO:0000313" key="9">
    <source>
        <dbReference type="Proteomes" id="UP000319023"/>
    </source>
</evidence>
<feature type="transmembrane region" description="Helical" evidence="6">
    <location>
        <begin position="416"/>
        <end position="442"/>
    </location>
</feature>
<keyword evidence="2" id="KW-1003">Cell membrane</keyword>
<dbReference type="EMBL" id="SHBN01000035">
    <property type="protein sequence ID" value="RZO11678.1"/>
    <property type="molecule type" value="Genomic_DNA"/>
</dbReference>
<reference evidence="8 9" key="1">
    <citation type="submission" date="2019-02" db="EMBL/GenBank/DDBJ databases">
        <title>Prokaryotic population dynamics and viral predation in marine succession experiment using metagenomics: the confinement effect.</title>
        <authorList>
            <person name="Haro-Moreno J.M."/>
            <person name="Rodriguez-Valera F."/>
            <person name="Lopez-Perez M."/>
        </authorList>
    </citation>
    <scope>NUCLEOTIDE SEQUENCE [LARGE SCALE GENOMIC DNA]</scope>
    <source>
        <strain evidence="8">MED-G168</strain>
    </source>
</reference>
<dbReference type="PANTHER" id="PTHR30287:SF1">
    <property type="entry name" value="INNER MEMBRANE PROTEIN"/>
    <property type="match status" value="1"/>
</dbReference>
<organism evidence="8 9">
    <name type="scientific">SAR86 cluster bacterium</name>
    <dbReference type="NCBI Taxonomy" id="2030880"/>
    <lineage>
        <taxon>Bacteria</taxon>
        <taxon>Pseudomonadati</taxon>
        <taxon>Pseudomonadota</taxon>
        <taxon>Gammaproteobacteria</taxon>
        <taxon>SAR86 cluster</taxon>
    </lineage>
</organism>
<dbReference type="InterPro" id="IPR003838">
    <property type="entry name" value="ABC3_permease_C"/>
</dbReference>
<feature type="transmembrane region" description="Helical" evidence="6">
    <location>
        <begin position="349"/>
        <end position="371"/>
    </location>
</feature>
<evidence type="ECO:0000256" key="1">
    <source>
        <dbReference type="ARBA" id="ARBA00004651"/>
    </source>
</evidence>